<keyword evidence="3" id="KW-1185">Reference proteome</keyword>
<sequence>MSRYGQGTETPGPDTRRPQQGLGRVWLGIAGLVVLLALSPALLAEARAPSGLAVVPLTVHAAEDVHRFEVEVARTIPERSRGLMERDHLDEDAGMLFLYRDTQSPRNGFWMYRTLIPLDIAFIGEDERIAAIFTMWPCGSANPSECPVTYPGVPYRAALEVNAGLFEAWGIEEGDCVSWPGSVGHCLSSAAEEGKGPAE</sequence>
<keyword evidence="1" id="KW-0812">Transmembrane</keyword>
<keyword evidence="1" id="KW-1133">Transmembrane helix</keyword>
<keyword evidence="1" id="KW-0472">Membrane</keyword>
<dbReference type="PANTHER" id="PTHR37953">
    <property type="entry name" value="UPF0127 PROTEIN MJ1496"/>
    <property type="match status" value="1"/>
</dbReference>
<feature type="transmembrane region" description="Helical" evidence="1">
    <location>
        <begin position="25"/>
        <end position="43"/>
    </location>
</feature>
<evidence type="ECO:0000256" key="1">
    <source>
        <dbReference type="SAM" id="Phobius"/>
    </source>
</evidence>
<dbReference type="EMBL" id="JARWAL010000001">
    <property type="protein sequence ID" value="MDR5891268.1"/>
    <property type="molecule type" value="Genomic_DNA"/>
</dbReference>
<dbReference type="PANTHER" id="PTHR37953:SF1">
    <property type="entry name" value="UPF0127 PROTEIN MJ1496"/>
    <property type="match status" value="1"/>
</dbReference>
<dbReference type="Gene3D" id="2.60.120.1140">
    <property type="entry name" value="Protein of unknown function DUF192"/>
    <property type="match status" value="1"/>
</dbReference>
<organism evidence="2 3">
    <name type="scientific">Halomonas mongoliensis</name>
    <dbReference type="NCBI Taxonomy" id="321265"/>
    <lineage>
        <taxon>Bacteria</taxon>
        <taxon>Pseudomonadati</taxon>
        <taxon>Pseudomonadota</taxon>
        <taxon>Gammaproteobacteria</taxon>
        <taxon>Oceanospirillales</taxon>
        <taxon>Halomonadaceae</taxon>
        <taxon>Halomonas</taxon>
    </lineage>
</organism>
<dbReference type="InterPro" id="IPR003795">
    <property type="entry name" value="DUF192"/>
</dbReference>
<gene>
    <name evidence="2" type="ORF">QC820_00455</name>
</gene>
<accession>A0ABU1GIF5</accession>
<proteinExistence type="predicted"/>
<evidence type="ECO:0000313" key="2">
    <source>
        <dbReference type="EMBL" id="MDR5891268.1"/>
    </source>
</evidence>
<dbReference type="Pfam" id="PF02643">
    <property type="entry name" value="DUF192"/>
    <property type="match status" value="1"/>
</dbReference>
<protein>
    <submittedName>
        <fullName evidence="2">DUF192 domain-containing protein</fullName>
    </submittedName>
</protein>
<evidence type="ECO:0000313" key="3">
    <source>
        <dbReference type="Proteomes" id="UP001252270"/>
    </source>
</evidence>
<name>A0ABU1GIF5_9GAMM</name>
<dbReference type="RefSeq" id="WP_309635348.1">
    <property type="nucleotide sequence ID" value="NZ_JARWAL010000001.1"/>
</dbReference>
<dbReference type="Proteomes" id="UP001252270">
    <property type="component" value="Unassembled WGS sequence"/>
</dbReference>
<reference evidence="2 3" key="1">
    <citation type="submission" date="2023-04" db="EMBL/GenBank/DDBJ databases">
        <title>A long-awaited taxogenomic arrangement of the family Halomonadaceae.</title>
        <authorList>
            <person name="De La Haba R."/>
            <person name="Chuvochina M."/>
            <person name="Wittouck S."/>
            <person name="Arahal D.R."/>
            <person name="Sanchez-Porro C."/>
            <person name="Hugenholtz P."/>
            <person name="Ventosa A."/>
        </authorList>
    </citation>
    <scope>NUCLEOTIDE SEQUENCE [LARGE SCALE GENOMIC DNA]</scope>
    <source>
        <strain evidence="2 3">DSM 17332</strain>
    </source>
</reference>
<dbReference type="InterPro" id="IPR038695">
    <property type="entry name" value="Saro_0823-like_sf"/>
</dbReference>
<comment type="caution">
    <text evidence="2">The sequence shown here is derived from an EMBL/GenBank/DDBJ whole genome shotgun (WGS) entry which is preliminary data.</text>
</comment>